<dbReference type="Gene3D" id="3.40.109.10">
    <property type="entry name" value="NADH Oxidase"/>
    <property type="match status" value="1"/>
</dbReference>
<dbReference type="EMBL" id="JBHLUE010000026">
    <property type="protein sequence ID" value="MFC0567870.1"/>
    <property type="molecule type" value="Genomic_DNA"/>
</dbReference>
<comment type="caution">
    <text evidence="1">The sequence shown here is derived from an EMBL/GenBank/DDBJ whole genome shotgun (WGS) entry which is preliminary data.</text>
</comment>
<gene>
    <name evidence="1" type="ORF">ACFFHU_27475</name>
</gene>
<dbReference type="NCBIfam" id="NF047509">
    <property type="entry name" value="Rv3131_FMN_oxido"/>
    <property type="match status" value="1"/>
</dbReference>
<evidence type="ECO:0000313" key="1">
    <source>
        <dbReference type="EMBL" id="MFC0567870.1"/>
    </source>
</evidence>
<dbReference type="InterPro" id="IPR000415">
    <property type="entry name" value="Nitroreductase-like"/>
</dbReference>
<organism evidence="1 2">
    <name type="scientific">Plantactinospora siamensis</name>
    <dbReference type="NCBI Taxonomy" id="555372"/>
    <lineage>
        <taxon>Bacteria</taxon>
        <taxon>Bacillati</taxon>
        <taxon>Actinomycetota</taxon>
        <taxon>Actinomycetes</taxon>
        <taxon>Micromonosporales</taxon>
        <taxon>Micromonosporaceae</taxon>
        <taxon>Plantactinospora</taxon>
    </lineage>
</organism>
<name>A0ABV6P4B5_9ACTN</name>
<dbReference type="PANTHER" id="PTHR23026">
    <property type="entry name" value="NADPH NITROREDUCTASE"/>
    <property type="match status" value="1"/>
</dbReference>
<dbReference type="SUPFAM" id="SSF55469">
    <property type="entry name" value="FMN-dependent nitroreductase-like"/>
    <property type="match status" value="2"/>
</dbReference>
<evidence type="ECO:0000313" key="2">
    <source>
        <dbReference type="Proteomes" id="UP001589894"/>
    </source>
</evidence>
<dbReference type="InterPro" id="IPR050627">
    <property type="entry name" value="Nitroreductase/BluB"/>
</dbReference>
<reference evidence="1 2" key="1">
    <citation type="submission" date="2024-09" db="EMBL/GenBank/DDBJ databases">
        <authorList>
            <person name="Sun Q."/>
            <person name="Mori K."/>
        </authorList>
    </citation>
    <scope>NUCLEOTIDE SEQUENCE [LARGE SCALE GENOMIC DNA]</scope>
    <source>
        <strain evidence="1 2">TBRC 2205</strain>
    </source>
</reference>
<proteinExistence type="predicted"/>
<protein>
    <submittedName>
        <fullName evidence="1">Acg family FMN-binding oxidoreductase</fullName>
    </submittedName>
</protein>
<sequence>MEELLWYESSGEAGPALRRCLLAATAAPSVHNTQPWLFGVSRNGFVDVLVDRDRQLRDADPEGRELLLSVGAALFNLRVSIRALGRAALVRFRPDPERSDVVARVTIGPPAPAAAELAALAAAIPHRHTNRRPFADEPVPDRHLEELRRAVQAEGAELLVADPPLTAGILALTRTADHRLSARHAYRAELAAWTTPGGVGRRDGVPRQAFGPRDVHGALPLRDFGAAHGDATSVVRFERDPTLLLVRTAGDGPARWLTAGLALQRLWLTATVRGLAVTPLSQAIEVPALRTLLDESASDLVVQTVLRIGRATVGMAATPRRPLAEVLLPGYRGSAPASDR</sequence>
<accession>A0ABV6P4B5</accession>
<keyword evidence="2" id="KW-1185">Reference proteome</keyword>
<dbReference type="Proteomes" id="UP001589894">
    <property type="component" value="Unassembled WGS sequence"/>
</dbReference>
<dbReference type="PANTHER" id="PTHR23026:SF123">
    <property type="entry name" value="NAD(P)H NITROREDUCTASE RV3131-RELATED"/>
    <property type="match status" value="1"/>
</dbReference>
<dbReference type="RefSeq" id="WP_377343217.1">
    <property type="nucleotide sequence ID" value="NZ_JBHLUE010000026.1"/>
</dbReference>